<keyword evidence="2" id="KW-1185">Reference proteome</keyword>
<dbReference type="EMBL" id="JYDI01000058">
    <property type="protein sequence ID" value="KRY55261.1"/>
    <property type="molecule type" value="Genomic_DNA"/>
</dbReference>
<protein>
    <submittedName>
        <fullName evidence="1">Uncharacterized protein</fullName>
    </submittedName>
</protein>
<name>A0A0V1D1F4_TRIBR</name>
<proteinExistence type="predicted"/>
<accession>A0A0V1D1F4</accession>
<organism evidence="1 2">
    <name type="scientific">Trichinella britovi</name>
    <name type="common">Parasitic roundworm</name>
    <dbReference type="NCBI Taxonomy" id="45882"/>
    <lineage>
        <taxon>Eukaryota</taxon>
        <taxon>Metazoa</taxon>
        <taxon>Ecdysozoa</taxon>
        <taxon>Nematoda</taxon>
        <taxon>Enoplea</taxon>
        <taxon>Dorylaimia</taxon>
        <taxon>Trichinellida</taxon>
        <taxon>Trichinellidae</taxon>
        <taxon>Trichinella</taxon>
    </lineage>
</organism>
<sequence length="64" mass="7254">MAQAVKIRPDVFTGEALGQQNRSAMAPFRRANSRRWWPRCRVGYAKAAPHGRAKLIRSANSREC</sequence>
<gene>
    <name evidence="1" type="ORF">T03_9037</name>
</gene>
<comment type="caution">
    <text evidence="1">The sequence shown here is derived from an EMBL/GenBank/DDBJ whole genome shotgun (WGS) entry which is preliminary data.</text>
</comment>
<evidence type="ECO:0000313" key="2">
    <source>
        <dbReference type="Proteomes" id="UP000054653"/>
    </source>
</evidence>
<reference evidence="1 2" key="1">
    <citation type="submission" date="2015-01" db="EMBL/GenBank/DDBJ databases">
        <title>Evolution of Trichinella species and genotypes.</title>
        <authorList>
            <person name="Korhonen P.K."/>
            <person name="Edoardo P."/>
            <person name="Giuseppe L.R."/>
            <person name="Gasser R.B."/>
        </authorList>
    </citation>
    <scope>NUCLEOTIDE SEQUENCE [LARGE SCALE GENOMIC DNA]</scope>
    <source>
        <strain evidence="1">ISS120</strain>
    </source>
</reference>
<dbReference type="Proteomes" id="UP000054653">
    <property type="component" value="Unassembled WGS sequence"/>
</dbReference>
<evidence type="ECO:0000313" key="1">
    <source>
        <dbReference type="EMBL" id="KRY55261.1"/>
    </source>
</evidence>
<dbReference type="AlphaFoldDB" id="A0A0V1D1F4"/>